<dbReference type="AlphaFoldDB" id="A0A2T5ETF4"/>
<comment type="caution">
    <text evidence="3">The sequence shown here is derived from an EMBL/GenBank/DDBJ whole genome shotgun (WGS) entry which is preliminary data.</text>
</comment>
<proteinExistence type="predicted"/>
<evidence type="ECO:0000313" key="3">
    <source>
        <dbReference type="EMBL" id="PTP31270.1"/>
    </source>
</evidence>
<accession>A0A2T5ETF4</accession>
<dbReference type="CDD" id="cd03808">
    <property type="entry name" value="GT4_CapM-like"/>
    <property type="match status" value="1"/>
</dbReference>
<organism evidence="3 4">
    <name type="scientific">Vibrio splendidus</name>
    <dbReference type="NCBI Taxonomy" id="29497"/>
    <lineage>
        <taxon>Bacteria</taxon>
        <taxon>Pseudomonadati</taxon>
        <taxon>Pseudomonadota</taxon>
        <taxon>Gammaproteobacteria</taxon>
        <taxon>Vibrionales</taxon>
        <taxon>Vibrionaceae</taxon>
        <taxon>Vibrio</taxon>
    </lineage>
</organism>
<dbReference type="GO" id="GO:1901135">
    <property type="term" value="P:carbohydrate derivative metabolic process"/>
    <property type="evidence" value="ECO:0007669"/>
    <property type="project" value="UniProtKB-ARBA"/>
</dbReference>
<dbReference type="PANTHER" id="PTHR12526:SF638">
    <property type="entry name" value="SPORE COAT PROTEIN SA"/>
    <property type="match status" value="1"/>
</dbReference>
<gene>
    <name evidence="3" type="ORF">CWO07_16085</name>
</gene>
<dbReference type="InterPro" id="IPR028098">
    <property type="entry name" value="Glyco_trans_4-like_N"/>
</dbReference>
<name>A0A2T5ETF4_VIBSP</name>
<evidence type="ECO:0000259" key="2">
    <source>
        <dbReference type="Pfam" id="PF13477"/>
    </source>
</evidence>
<dbReference type="InterPro" id="IPR001296">
    <property type="entry name" value="Glyco_trans_1"/>
</dbReference>
<dbReference type="Pfam" id="PF00534">
    <property type="entry name" value="Glycos_transf_1"/>
    <property type="match status" value="1"/>
</dbReference>
<feature type="domain" description="Glycosyl transferase family 1" evidence="1">
    <location>
        <begin position="186"/>
        <end position="346"/>
    </location>
</feature>
<dbReference type="Pfam" id="PF13477">
    <property type="entry name" value="Glyco_trans_4_2"/>
    <property type="match status" value="1"/>
</dbReference>
<dbReference type="RefSeq" id="WP_108187942.1">
    <property type="nucleotide sequence ID" value="NZ_PIFK01000031.1"/>
</dbReference>
<sequence>MNNIVLSANTSWYLYNFRFSTILALQQQGYNVFCISPRDDHSLRLVNELGCKWFDIKMDNQGSNPIKDMFFFWTLLKLYKKIKPVVSFHFTIKNNIYGTWAAKLAGVKAVNNVSGLGTAFINDNLTSKVVRILYKVSQPFAHKVFCQNPEDYSLLIDQKLVLESKLTLLPGSGVNIKRFHPTLKNVKADNTPFVFLYVGRMLTDKGVLELIEAATLLFSKRQDFVLQLCGFADVKNSTAITETMLNEWSQQPFIEWLGATENIASVYAGSDCVVLPSYREGMPRSLLEAGAMGLPSIATDVPGCKHIISNGYNGLLCTVRDSASLSNALMNMLDLDDAGYNLMCENARNNVVNKYDESIVVEHALNAVC</sequence>
<dbReference type="GO" id="GO:0016757">
    <property type="term" value="F:glycosyltransferase activity"/>
    <property type="evidence" value="ECO:0007669"/>
    <property type="project" value="InterPro"/>
</dbReference>
<dbReference type="PANTHER" id="PTHR12526">
    <property type="entry name" value="GLYCOSYLTRANSFERASE"/>
    <property type="match status" value="1"/>
</dbReference>
<feature type="domain" description="Glycosyltransferase subfamily 4-like N-terminal" evidence="2">
    <location>
        <begin position="4"/>
        <end position="148"/>
    </location>
</feature>
<dbReference type="SUPFAM" id="SSF53756">
    <property type="entry name" value="UDP-Glycosyltransferase/glycogen phosphorylase"/>
    <property type="match status" value="1"/>
</dbReference>
<dbReference type="Proteomes" id="UP000244197">
    <property type="component" value="Unassembled WGS sequence"/>
</dbReference>
<reference evidence="3 4" key="1">
    <citation type="submission" date="2017-11" db="EMBL/GenBank/DDBJ databases">
        <title>Population delineation of vibrios coincides with oyster pathogenicity.</title>
        <authorList>
            <person name="Bruto M."/>
            <person name="Labreuche Y."/>
            <person name="James A."/>
            <person name="Piel D."/>
            <person name="Chenivesse S."/>
            <person name="Petton B."/>
            <person name="Polz M.F."/>
            <person name="Le Roux F."/>
        </authorList>
    </citation>
    <scope>NUCLEOTIDE SEQUENCE [LARGE SCALE GENOMIC DNA]</scope>
    <source>
        <strain evidence="3 4">FF_144</strain>
    </source>
</reference>
<dbReference type="EMBL" id="PIFK01000031">
    <property type="protein sequence ID" value="PTP31270.1"/>
    <property type="molecule type" value="Genomic_DNA"/>
</dbReference>
<evidence type="ECO:0000259" key="1">
    <source>
        <dbReference type="Pfam" id="PF00534"/>
    </source>
</evidence>
<dbReference type="Gene3D" id="3.40.50.2000">
    <property type="entry name" value="Glycogen Phosphorylase B"/>
    <property type="match status" value="2"/>
</dbReference>
<protein>
    <submittedName>
        <fullName evidence="3">Glycosyltransferase family 1 protein</fullName>
    </submittedName>
</protein>
<keyword evidence="3" id="KW-0808">Transferase</keyword>
<evidence type="ECO:0000313" key="4">
    <source>
        <dbReference type="Proteomes" id="UP000244197"/>
    </source>
</evidence>